<keyword evidence="3" id="KW-0808">Transferase</keyword>
<protein>
    <submittedName>
        <fullName evidence="3">Glycosyltransferase</fullName>
    </submittedName>
</protein>
<evidence type="ECO:0000313" key="3">
    <source>
        <dbReference type="EMBL" id="HCT58639.1"/>
    </source>
</evidence>
<dbReference type="AlphaFoldDB" id="A0A3D4VBY7"/>
<comment type="caution">
    <text evidence="3">The sequence shown here is derived from an EMBL/GenBank/DDBJ whole genome shotgun (WGS) entry which is preliminary data.</text>
</comment>
<dbReference type="Proteomes" id="UP000264071">
    <property type="component" value="Unassembled WGS sequence"/>
</dbReference>
<dbReference type="Gene3D" id="3.40.50.2000">
    <property type="entry name" value="Glycogen Phosphorylase B"/>
    <property type="match status" value="2"/>
</dbReference>
<feature type="compositionally biased region" description="Basic residues" evidence="1">
    <location>
        <begin position="22"/>
        <end position="35"/>
    </location>
</feature>
<evidence type="ECO:0000313" key="4">
    <source>
        <dbReference type="Proteomes" id="UP000264071"/>
    </source>
</evidence>
<dbReference type="Pfam" id="PF13692">
    <property type="entry name" value="Glyco_trans_1_4"/>
    <property type="match status" value="1"/>
</dbReference>
<name>A0A3D4VBY7_9BACT</name>
<dbReference type="Pfam" id="PF13439">
    <property type="entry name" value="Glyco_transf_4"/>
    <property type="match status" value="1"/>
</dbReference>
<feature type="domain" description="Glycosyltransferase subfamily 4-like N-terminal" evidence="2">
    <location>
        <begin position="74"/>
        <end position="225"/>
    </location>
</feature>
<feature type="region of interest" description="Disordered" evidence="1">
    <location>
        <begin position="1"/>
        <end position="41"/>
    </location>
</feature>
<dbReference type="GO" id="GO:0016757">
    <property type="term" value="F:glycosyltransferase activity"/>
    <property type="evidence" value="ECO:0007669"/>
    <property type="project" value="UniProtKB-ARBA"/>
</dbReference>
<proteinExistence type="predicted"/>
<gene>
    <name evidence="3" type="ORF">DGD08_15650</name>
</gene>
<accession>A0A3D4VBY7</accession>
<organism evidence="3 4">
    <name type="scientific">Gemmatimonas aurantiaca</name>
    <dbReference type="NCBI Taxonomy" id="173480"/>
    <lineage>
        <taxon>Bacteria</taxon>
        <taxon>Pseudomonadati</taxon>
        <taxon>Gemmatimonadota</taxon>
        <taxon>Gemmatimonadia</taxon>
        <taxon>Gemmatimonadales</taxon>
        <taxon>Gemmatimonadaceae</taxon>
        <taxon>Gemmatimonas</taxon>
    </lineage>
</organism>
<dbReference type="PANTHER" id="PTHR12526">
    <property type="entry name" value="GLYCOSYLTRANSFERASE"/>
    <property type="match status" value="1"/>
</dbReference>
<dbReference type="SUPFAM" id="SSF53756">
    <property type="entry name" value="UDP-Glycosyltransferase/glycogen phosphorylase"/>
    <property type="match status" value="1"/>
</dbReference>
<sequence>MMPTHLSMPLRRYGTTKNSQGRSRRTHRDLRHHAMRGKDSKRSSLDRLVRCFDERSRMSAARVLAFLDTGILSGPARQLIAAIPLLRERGYDVRPVVYQSGEARTDFRRALEAADIDYSVLHYGTRRDLLSGKLVEELIRKEGPRIIQTHNFRPAVGVSLSRRATRDLPWVAFYHGHTLEDWKVRVYNGIERILLQRSDVLVTVAERQRRRFPFARRLETIPNAVLPSARQGPSRRPAEARAGANFVLGYIGRLSHEKGVDILLRALAQLSDKETFTLRLVGDGPDELMLRQLAVELGVEQQVEFVGRLASADAFLETLDALVLPSRSEGMPNVLLEAAAKDVPMVATDVGDVRRILSSPHAGTVVPAGDVPALAAALLGIVRLAEDPRGIADRRTIVQEFGLERRIDRLVTLYDQL</sequence>
<evidence type="ECO:0000259" key="2">
    <source>
        <dbReference type="Pfam" id="PF13439"/>
    </source>
</evidence>
<dbReference type="CDD" id="cd03811">
    <property type="entry name" value="GT4_GT28_WabH-like"/>
    <property type="match status" value="1"/>
</dbReference>
<evidence type="ECO:0000256" key="1">
    <source>
        <dbReference type="SAM" id="MobiDB-lite"/>
    </source>
</evidence>
<reference evidence="3 4" key="1">
    <citation type="journal article" date="2018" name="Nat. Biotechnol.">
        <title>A standardized bacterial taxonomy based on genome phylogeny substantially revises the tree of life.</title>
        <authorList>
            <person name="Parks D.H."/>
            <person name="Chuvochina M."/>
            <person name="Waite D.W."/>
            <person name="Rinke C."/>
            <person name="Skarshewski A."/>
            <person name="Chaumeil P.A."/>
            <person name="Hugenholtz P."/>
        </authorList>
    </citation>
    <scope>NUCLEOTIDE SEQUENCE [LARGE SCALE GENOMIC DNA]</scope>
    <source>
        <strain evidence="3">UBA8844</strain>
    </source>
</reference>
<dbReference type="InterPro" id="IPR028098">
    <property type="entry name" value="Glyco_trans_4-like_N"/>
</dbReference>
<dbReference type="EMBL" id="DPIY01000011">
    <property type="protein sequence ID" value="HCT58639.1"/>
    <property type="molecule type" value="Genomic_DNA"/>
</dbReference>